<dbReference type="InterPro" id="IPR010093">
    <property type="entry name" value="SinI_DNA-bd"/>
</dbReference>
<evidence type="ECO:0000313" key="3">
    <source>
        <dbReference type="Proteomes" id="UP000264006"/>
    </source>
</evidence>
<dbReference type="AlphaFoldDB" id="A0A346XW44"/>
<dbReference type="InterPro" id="IPR009061">
    <property type="entry name" value="DNA-bd_dom_put_sf"/>
</dbReference>
<dbReference type="Proteomes" id="UP000264006">
    <property type="component" value="Chromosome"/>
</dbReference>
<proteinExistence type="predicted"/>
<name>A0A346XW44_9ACTN</name>
<dbReference type="Pfam" id="PF12728">
    <property type="entry name" value="HTH_17"/>
    <property type="match status" value="1"/>
</dbReference>
<dbReference type="GO" id="GO:0003677">
    <property type="term" value="F:DNA binding"/>
    <property type="evidence" value="ECO:0007669"/>
    <property type="project" value="InterPro"/>
</dbReference>
<sequence>MGDQEFVVEGEDAETALERLGTGAPTPADTPSTLTTGQAADLLGVSRATVVRLVDAGEIPATRVGTHRRLALEDVVAYQDRARTNTADALDDVTRLSDSLGHYS</sequence>
<dbReference type="NCBIfam" id="TIGR01764">
    <property type="entry name" value="excise"/>
    <property type="match status" value="1"/>
</dbReference>
<evidence type="ECO:0000259" key="1">
    <source>
        <dbReference type="Pfam" id="PF12728"/>
    </source>
</evidence>
<dbReference type="EMBL" id="CP031165">
    <property type="protein sequence ID" value="AXV06441.1"/>
    <property type="molecule type" value="Genomic_DNA"/>
</dbReference>
<dbReference type="InterPro" id="IPR041657">
    <property type="entry name" value="HTH_17"/>
</dbReference>
<feature type="domain" description="Helix-turn-helix" evidence="1">
    <location>
        <begin position="34"/>
        <end position="81"/>
    </location>
</feature>
<keyword evidence="3" id="KW-1185">Reference proteome</keyword>
<dbReference type="SUPFAM" id="SSF46955">
    <property type="entry name" value="Putative DNA-binding domain"/>
    <property type="match status" value="1"/>
</dbReference>
<accession>A0A346XW44</accession>
<dbReference type="KEGG" id="euz:DVS28_a1750"/>
<reference evidence="2 3" key="1">
    <citation type="submission" date="2018-09" db="EMBL/GenBank/DDBJ databases">
        <title>Complete genome sequence of Euzebya sp. DY32-46 isolated from seawater of Pacific Ocean.</title>
        <authorList>
            <person name="Xu L."/>
            <person name="Wu Y.-H."/>
            <person name="Xu X.-W."/>
        </authorList>
    </citation>
    <scope>NUCLEOTIDE SEQUENCE [LARGE SCALE GENOMIC DNA]</scope>
    <source>
        <strain evidence="2 3">DY32-46</strain>
    </source>
</reference>
<gene>
    <name evidence="2" type="ORF">DVS28_a1750</name>
</gene>
<protein>
    <submittedName>
        <fullName evidence="2">Putative excisionase</fullName>
    </submittedName>
</protein>
<organism evidence="2 3">
    <name type="scientific">Euzebya pacifica</name>
    <dbReference type="NCBI Taxonomy" id="1608957"/>
    <lineage>
        <taxon>Bacteria</taxon>
        <taxon>Bacillati</taxon>
        <taxon>Actinomycetota</taxon>
        <taxon>Nitriliruptoria</taxon>
        <taxon>Euzebyales</taxon>
    </lineage>
</organism>
<evidence type="ECO:0000313" key="2">
    <source>
        <dbReference type="EMBL" id="AXV06441.1"/>
    </source>
</evidence>